<name>E0VMZ1_PEDHC</name>
<dbReference type="GeneID" id="8236123"/>
<evidence type="ECO:0000313" key="9">
    <source>
        <dbReference type="EMBL" id="EEB14747.1"/>
    </source>
</evidence>
<dbReference type="SUPFAM" id="SSF69065">
    <property type="entry name" value="RNase III domain-like"/>
    <property type="match status" value="1"/>
</dbReference>
<dbReference type="Gene3D" id="3.30.160.20">
    <property type="match status" value="1"/>
</dbReference>
<reference evidence="9" key="2">
    <citation type="submission" date="2007-04" db="EMBL/GenBank/DDBJ databases">
        <title>The genome of the human body louse.</title>
        <authorList>
            <consortium name="The Human Body Louse Genome Consortium"/>
            <person name="Kirkness E."/>
            <person name="Walenz B."/>
            <person name="Hass B."/>
            <person name="Bruggner R."/>
            <person name="Strausberg R."/>
        </authorList>
    </citation>
    <scope>NUCLEOTIDE SEQUENCE</scope>
    <source>
        <strain evidence="9">USDA</strain>
    </source>
</reference>
<dbReference type="InterPro" id="IPR044444">
    <property type="entry name" value="Ribosomal_mL44_DSRM_metazoa"/>
</dbReference>
<dbReference type="Pfam" id="PF22935">
    <property type="entry name" value="RM44_endonuclase"/>
    <property type="match status" value="1"/>
</dbReference>
<dbReference type="HOGENOM" id="CLU_058895_1_0_1"/>
<evidence type="ECO:0000256" key="4">
    <source>
        <dbReference type="ARBA" id="ARBA00023128"/>
    </source>
</evidence>
<evidence type="ECO:0000256" key="2">
    <source>
        <dbReference type="ARBA" id="ARBA00022946"/>
    </source>
</evidence>
<dbReference type="OMA" id="RHIKRWV"/>
<evidence type="ECO:0000313" key="10">
    <source>
        <dbReference type="EnsemblMetazoa" id="PHUM322060-PA"/>
    </source>
</evidence>
<evidence type="ECO:0000256" key="5">
    <source>
        <dbReference type="ARBA" id="ARBA00023274"/>
    </source>
</evidence>
<keyword evidence="5" id="KW-0687">Ribonucleoprotein</keyword>
<sequence>MAAKSGILNELFTNVLRVSFTVTLIKCYLIVSSRNYNRNVRHVAASLKKRKDLYLRQLTVQEKNELNRRSNYLEWNYSAEVFAFGKRLKENFTPELLVRAFTHRSYVSEQETKLQEVGVSNVDISMKSNEELVSKGEKIISDFVPKFVSYFYPRFPMEGIQSIHDYLLSNDVLGHVSKNLGTTDLILSAEYPVETETYSTTLKAIIGALYECSGLNRANLFVRDFIITQLEGKDIHEFLQIKDPLKIVNEILNRDNREPCEPRIICKSGVNTILANYHVGLYSNKELVGHCSGETIDTAIEMAASDALRRFFHTTLSQTPISYKLDKVPETVNNLSLDEWHLGAFENSQTINNISKVSEIN</sequence>
<dbReference type="STRING" id="121224.E0VMZ1"/>
<accession>E0VMZ1</accession>
<reference evidence="9" key="1">
    <citation type="submission" date="2007-04" db="EMBL/GenBank/DDBJ databases">
        <title>Annotation of Pediculus humanus corporis strain USDA.</title>
        <authorList>
            <person name="Kirkness E."/>
            <person name="Hannick L."/>
            <person name="Hass B."/>
            <person name="Bruggner R."/>
            <person name="Lawson D."/>
            <person name="Bidwell S."/>
            <person name="Joardar V."/>
            <person name="Caler E."/>
            <person name="Walenz B."/>
            <person name="Inman J."/>
            <person name="Schobel S."/>
            <person name="Galinsky K."/>
            <person name="Amedeo P."/>
            <person name="Strausberg R."/>
        </authorList>
    </citation>
    <scope>NUCLEOTIDE SEQUENCE</scope>
    <source>
        <strain evidence="9">USDA</strain>
    </source>
</reference>
<dbReference type="eggNOG" id="KOG3769">
    <property type="taxonomic scope" value="Eukaryota"/>
</dbReference>
<evidence type="ECO:0000313" key="11">
    <source>
        <dbReference type="Proteomes" id="UP000009046"/>
    </source>
</evidence>
<dbReference type="Pfam" id="PF22892">
    <property type="entry name" value="DSRM_MRPL44"/>
    <property type="match status" value="1"/>
</dbReference>
<dbReference type="GO" id="GO:1990904">
    <property type="term" value="C:ribonucleoprotein complex"/>
    <property type="evidence" value="ECO:0007669"/>
    <property type="project" value="UniProtKB-KW"/>
</dbReference>
<evidence type="ECO:0000256" key="3">
    <source>
        <dbReference type="ARBA" id="ARBA00022980"/>
    </source>
</evidence>
<dbReference type="CTD" id="8236123"/>
<gene>
    <name evidence="10" type="primary">8236123</name>
    <name evidence="9" type="ORF">Phum_PHUM322060</name>
</gene>
<dbReference type="GO" id="GO:0005840">
    <property type="term" value="C:ribosome"/>
    <property type="evidence" value="ECO:0007669"/>
    <property type="project" value="UniProtKB-KW"/>
</dbReference>
<protein>
    <recommendedName>
        <fullName evidence="7">Large ribosomal subunit protein mL44</fullName>
    </recommendedName>
</protein>
<dbReference type="Gene3D" id="1.10.1520.10">
    <property type="entry name" value="Ribonuclease III domain"/>
    <property type="match status" value="1"/>
</dbReference>
<evidence type="ECO:0000256" key="1">
    <source>
        <dbReference type="ARBA" id="ARBA00004173"/>
    </source>
</evidence>
<dbReference type="RefSeq" id="XP_002427485.1">
    <property type="nucleotide sequence ID" value="XM_002427440.1"/>
</dbReference>
<dbReference type="InterPro" id="IPR000999">
    <property type="entry name" value="RNase_III_dom"/>
</dbReference>
<dbReference type="InterPro" id="IPR055189">
    <property type="entry name" value="RM44_endonuclase"/>
</dbReference>
<dbReference type="CDD" id="cd19874">
    <property type="entry name" value="DSRM_MRPL44"/>
    <property type="match status" value="1"/>
</dbReference>
<dbReference type="EnsemblMetazoa" id="PHUM322060-RA">
    <property type="protein sequence ID" value="PHUM322060-PA"/>
    <property type="gene ID" value="PHUM322060"/>
</dbReference>
<evidence type="ECO:0000256" key="6">
    <source>
        <dbReference type="ARBA" id="ARBA00024034"/>
    </source>
</evidence>
<dbReference type="OrthoDB" id="444135at2759"/>
<dbReference type="EMBL" id="AAZO01003739">
    <property type="status" value="NOT_ANNOTATED_CDS"/>
    <property type="molecule type" value="Genomic_DNA"/>
</dbReference>
<dbReference type="EMBL" id="DS235331">
    <property type="protein sequence ID" value="EEB14747.1"/>
    <property type="molecule type" value="Genomic_DNA"/>
</dbReference>
<dbReference type="GO" id="GO:0003725">
    <property type="term" value="F:double-stranded RNA binding"/>
    <property type="evidence" value="ECO:0007669"/>
    <property type="project" value="InterPro"/>
</dbReference>
<dbReference type="FunCoup" id="E0VMZ1">
    <property type="interactions" value="771"/>
</dbReference>
<comment type="subcellular location">
    <subcellularLocation>
        <location evidence="1">Mitochondrion</location>
    </subcellularLocation>
</comment>
<reference evidence="10" key="3">
    <citation type="submission" date="2020-05" db="UniProtKB">
        <authorList>
            <consortium name="EnsemblMetazoa"/>
        </authorList>
    </citation>
    <scope>IDENTIFICATION</scope>
    <source>
        <strain evidence="10">USDA</strain>
    </source>
</reference>
<organism>
    <name type="scientific">Pediculus humanus subsp. corporis</name>
    <name type="common">Body louse</name>
    <dbReference type="NCBI Taxonomy" id="121224"/>
    <lineage>
        <taxon>Eukaryota</taxon>
        <taxon>Metazoa</taxon>
        <taxon>Ecdysozoa</taxon>
        <taxon>Arthropoda</taxon>
        <taxon>Hexapoda</taxon>
        <taxon>Insecta</taxon>
        <taxon>Pterygota</taxon>
        <taxon>Neoptera</taxon>
        <taxon>Paraneoptera</taxon>
        <taxon>Psocodea</taxon>
        <taxon>Troctomorpha</taxon>
        <taxon>Phthiraptera</taxon>
        <taxon>Anoplura</taxon>
        <taxon>Pediculidae</taxon>
        <taxon>Pediculus</taxon>
    </lineage>
</organism>
<keyword evidence="3 9" id="KW-0689">Ribosomal protein</keyword>
<dbReference type="GO" id="GO:0006396">
    <property type="term" value="P:RNA processing"/>
    <property type="evidence" value="ECO:0007669"/>
    <property type="project" value="InterPro"/>
</dbReference>
<keyword evidence="2" id="KW-0809">Transit peptide</keyword>
<dbReference type="CDD" id="cd00593">
    <property type="entry name" value="RIBOc"/>
    <property type="match status" value="1"/>
</dbReference>
<dbReference type="SMART" id="SM00535">
    <property type="entry name" value="RIBOc"/>
    <property type="match status" value="1"/>
</dbReference>
<dbReference type="PROSITE" id="PS50142">
    <property type="entry name" value="RNASE_3_2"/>
    <property type="match status" value="1"/>
</dbReference>
<dbReference type="InParanoid" id="E0VMZ1"/>
<evidence type="ECO:0000256" key="7">
    <source>
        <dbReference type="ARBA" id="ARBA00035187"/>
    </source>
</evidence>
<comment type="similarity">
    <text evidence="6">Belongs to the ribonuclease III family. Mitochondrion-specific ribosomal protein mL44 subfamily.</text>
</comment>
<dbReference type="AlphaFoldDB" id="E0VMZ1"/>
<dbReference type="Proteomes" id="UP000009046">
    <property type="component" value="Unassembled WGS sequence"/>
</dbReference>
<dbReference type="KEGG" id="phu:Phum_PHUM322060"/>
<evidence type="ECO:0000259" key="8">
    <source>
        <dbReference type="PROSITE" id="PS50142"/>
    </source>
</evidence>
<keyword evidence="4" id="KW-0496">Mitochondrion</keyword>
<feature type="domain" description="RNase III" evidence="8">
    <location>
        <begin position="84"/>
        <end position="214"/>
    </location>
</feature>
<proteinExistence type="inferred from homology"/>
<dbReference type="VEuPathDB" id="VectorBase:PHUM322060"/>
<dbReference type="InterPro" id="IPR036389">
    <property type="entry name" value="RNase_III_sf"/>
</dbReference>
<dbReference type="GO" id="GO:0004525">
    <property type="term" value="F:ribonuclease III activity"/>
    <property type="evidence" value="ECO:0007669"/>
    <property type="project" value="InterPro"/>
</dbReference>
<dbReference type="GO" id="GO:0005739">
    <property type="term" value="C:mitochondrion"/>
    <property type="evidence" value="ECO:0007669"/>
    <property type="project" value="UniProtKB-SubCell"/>
</dbReference>
<keyword evidence="11" id="KW-1185">Reference proteome</keyword>